<protein>
    <submittedName>
        <fullName evidence="3">Uncharacterized protein LOC108620447</fullName>
    </submittedName>
</protein>
<evidence type="ECO:0000256" key="1">
    <source>
        <dbReference type="SAM" id="MobiDB-lite"/>
    </source>
</evidence>
<keyword evidence="2" id="KW-1185">Reference proteome</keyword>
<feature type="non-terminal residue" evidence="3">
    <location>
        <position position="1"/>
    </location>
</feature>
<evidence type="ECO:0000313" key="2">
    <source>
        <dbReference type="Proteomes" id="UP000694904"/>
    </source>
</evidence>
<gene>
    <name evidence="3" type="primary">LOC108620447</name>
</gene>
<feature type="compositionally biased region" description="Basic and acidic residues" evidence="1">
    <location>
        <begin position="9"/>
        <end position="27"/>
    </location>
</feature>
<proteinExistence type="predicted"/>
<feature type="region of interest" description="Disordered" evidence="1">
    <location>
        <begin position="1"/>
        <end position="29"/>
    </location>
</feature>
<reference evidence="3" key="1">
    <citation type="submission" date="2025-08" db="UniProtKB">
        <authorList>
            <consortium name="RefSeq"/>
        </authorList>
    </citation>
    <scope>IDENTIFICATION</scope>
    <source>
        <tissue evidence="3">Whole organism</tissue>
    </source>
</reference>
<accession>A0ABM1Q054</accession>
<evidence type="ECO:0000313" key="3">
    <source>
        <dbReference type="RefSeq" id="XP_017872840.1"/>
    </source>
</evidence>
<name>A0ABM1Q054_DROAR</name>
<sequence>VPIEDIIEEEKSSRKSPPESEKEKTRDVSLSMAPLPIPLGPLGGFADIFKLDQFFSDDGKIIIMAGPVPVAVPQPEPHSVGGVLVHMPHVCSVCISKYSDKY</sequence>
<dbReference type="GeneID" id="108620447"/>
<dbReference type="RefSeq" id="XP_017872840.1">
    <property type="nucleotide sequence ID" value="XM_018017351.1"/>
</dbReference>
<organism evidence="2 3">
    <name type="scientific">Drosophila arizonae</name>
    <name type="common">Fruit fly</name>
    <dbReference type="NCBI Taxonomy" id="7263"/>
    <lineage>
        <taxon>Eukaryota</taxon>
        <taxon>Metazoa</taxon>
        <taxon>Ecdysozoa</taxon>
        <taxon>Arthropoda</taxon>
        <taxon>Hexapoda</taxon>
        <taxon>Insecta</taxon>
        <taxon>Pterygota</taxon>
        <taxon>Neoptera</taxon>
        <taxon>Endopterygota</taxon>
        <taxon>Diptera</taxon>
        <taxon>Brachycera</taxon>
        <taxon>Muscomorpha</taxon>
        <taxon>Ephydroidea</taxon>
        <taxon>Drosophilidae</taxon>
        <taxon>Drosophila</taxon>
    </lineage>
</organism>
<dbReference type="Proteomes" id="UP000694904">
    <property type="component" value="Unplaced"/>
</dbReference>